<dbReference type="GO" id="GO:0006260">
    <property type="term" value="P:DNA replication"/>
    <property type="evidence" value="ECO:0007669"/>
    <property type="project" value="UniProtKB-KW"/>
</dbReference>
<sequence length="914" mass="103547">MRVAFVVTSHELYASILNPKETAFALKKEGYDTCILIDSSLSSSILWFRMLKEQGINVIPGLKKETRYYIPTSSQGFLQLIALENELTDSPEDVVVIEGVPKNLDETSEIPVWESRYVDPRQKNLFKIYISLGEKNIPEADYHLLTEEEYKKIIQPNIGVLESALKEPFELPRFKHKIPVHTTIEELRALAIEGLKEAGITDKKYLERLDKELKIVQDKGFQDYFLLIAEIVKLAKSIGCWVGPGRGSAVGSLLVRALGITAVDPLKYDLYFERFLNPAREDFPDIDLDVEDEKRPELIHKITEHFSSEKVCLIQTMGTFSFRSAARALARKMKVSESEIRNLISWSRNGKFLPSSLSKDKRMTSIFKFANQLSGLYSTLSVHAAGIILSEEDLRTIIPLRKSDEIYISQWDMKSLEYLGFQKVDLLGLRNLSLLRKLCEGKEPWNKNPDNRKSFAILSRGYTTGIFQIEGNEATAIIKKISPENLEDLAIGIALNRPGPISSGITREYIRRRRFLKAIGNYTAGEHIASLEDTLGLLIFQEQVIRLAISELKLKPEEGELLRRALSKKDTETIEKLAEVVQERSPENSEKISKYLEFLRDFSGYSFNKSHSIAYSLLSYWIAYHKANNPVLFYKLLIPLMDSGSRLRAAAEARELGLKFSIFNPGNRNNIILVPGDFRPSLTKIDTSKPPKEENFFAYVRKNRNYLTAADLEFLIKTGFFDQYGSRIKLLKDINNALSGVDPDLKSVLKVFGYKEEEITEEMESLVEKAAMEFETFGFNLTEFEVELDEKNKDFVDGTLTSLVAGSCTGIAAFVAINASGKKFITDGRTLLPVKFRVPEKGFVVFKKGHFGEKSIFSEIHTVTRIINGPVPIDHLEKASEKNTLIIDTGKKIKLHGMKTRDFEVDEIVIGGES</sequence>
<evidence type="ECO:0000256" key="4">
    <source>
        <dbReference type="ARBA" id="ARBA00022932"/>
    </source>
</evidence>
<dbReference type="eggNOG" id="COG0587">
    <property type="taxonomic scope" value="Bacteria"/>
</dbReference>
<evidence type="ECO:0000259" key="5">
    <source>
        <dbReference type="Pfam" id="PF07733"/>
    </source>
</evidence>
<reference evidence="7 8" key="2">
    <citation type="journal article" date="2011" name="J. Bacteriol.">
        <title>Genome Sequence of Kosmotoga olearia Strain TBF 19.5.1, a Thermophilic Bacterium with a Wide Growth Temperature Range, Isolated from the Troll B Oil Platform in the North Sea.</title>
        <authorList>
            <person name="Swithers K.S."/>
            <person name="Dipippo J.L."/>
            <person name="Bruce D.C."/>
            <person name="Detter C."/>
            <person name="Tapia R."/>
            <person name="Han S."/>
            <person name="Goodwin L.A."/>
            <person name="Han J."/>
            <person name="Woyke T."/>
            <person name="Pitluck S."/>
            <person name="Pennacchio L."/>
            <person name="Nolan M."/>
            <person name="Mikhailova N."/>
            <person name="Land M.L."/>
            <person name="Nesbo C.L."/>
            <person name="Gogarten J.P."/>
            <person name="Noll K.M."/>
        </authorList>
    </citation>
    <scope>NUCLEOTIDE SEQUENCE [LARGE SCALE GENOMIC DNA]</scope>
    <source>
        <strain evidence="8">ATCC BAA-1733 / DSM 21960 / TBF 19.5.1</strain>
    </source>
</reference>
<keyword evidence="4 7" id="KW-0239">DNA-directed DNA polymerase</keyword>
<reference evidence="7 8" key="1">
    <citation type="submission" date="2009-06" db="EMBL/GenBank/DDBJ databases">
        <title>Complete sequence of Thermotogales bacterium TBF 19.5.1.</title>
        <authorList>
            <consortium name="US DOE Joint Genome Institute"/>
            <person name="Lucas S."/>
            <person name="Copeland A."/>
            <person name="Lapidus A."/>
            <person name="Glavina del Rio T."/>
            <person name="Tice H."/>
            <person name="Bruce D."/>
            <person name="Goodwin L."/>
            <person name="Pitluck S."/>
            <person name="Chertkov O."/>
            <person name="Brettin T."/>
            <person name="Detter J.C."/>
            <person name="Han C."/>
            <person name="Schmutz J."/>
            <person name="Larimer F."/>
            <person name="Land M."/>
            <person name="Hauser L."/>
            <person name="Kyrpides N."/>
            <person name="Ovchinnikova G."/>
            <person name="Noll K."/>
        </authorList>
    </citation>
    <scope>NUCLEOTIDE SEQUENCE [LARGE SCALE GENOMIC DNA]</scope>
    <source>
        <strain evidence="8">ATCC BAA-1733 / DSM 21960 / TBF 19.5.1</strain>
    </source>
</reference>
<feature type="domain" description="DNA polymerase III alpha subunit finger" evidence="6">
    <location>
        <begin position="448"/>
        <end position="585"/>
    </location>
</feature>
<keyword evidence="8" id="KW-1185">Reference proteome</keyword>
<dbReference type="STRING" id="521045.Kole_1932"/>
<dbReference type="EC" id="2.7.7.7" evidence="7"/>
<dbReference type="InterPro" id="IPR040982">
    <property type="entry name" value="DNA_pol3_finger"/>
</dbReference>
<dbReference type="PANTHER" id="PTHR32294:SF0">
    <property type="entry name" value="DNA POLYMERASE III SUBUNIT ALPHA"/>
    <property type="match status" value="1"/>
</dbReference>
<gene>
    <name evidence="7" type="ordered locus">Kole_1932</name>
</gene>
<dbReference type="InterPro" id="IPR011708">
    <property type="entry name" value="DNA_pol3_alpha_NTPase_dom"/>
</dbReference>
<dbReference type="Proteomes" id="UP000002382">
    <property type="component" value="Chromosome"/>
</dbReference>
<organism evidence="7 8">
    <name type="scientific">Kosmotoga olearia (strain ATCC BAA-1733 / DSM 21960 / TBF 19.5.1)</name>
    <dbReference type="NCBI Taxonomy" id="521045"/>
    <lineage>
        <taxon>Bacteria</taxon>
        <taxon>Thermotogati</taxon>
        <taxon>Thermotogota</taxon>
        <taxon>Thermotogae</taxon>
        <taxon>Kosmotogales</taxon>
        <taxon>Kosmotogaceae</taxon>
        <taxon>Kosmotoga</taxon>
    </lineage>
</organism>
<evidence type="ECO:0000313" key="7">
    <source>
        <dbReference type="EMBL" id="ACR80613.1"/>
    </source>
</evidence>
<dbReference type="GO" id="GO:0008408">
    <property type="term" value="F:3'-5' exonuclease activity"/>
    <property type="evidence" value="ECO:0007669"/>
    <property type="project" value="InterPro"/>
</dbReference>
<protein>
    <submittedName>
        <fullName evidence="7">DNA-directed DNA polymerase</fullName>
        <ecNumber evidence="7">2.7.7.7</ecNumber>
    </submittedName>
</protein>
<evidence type="ECO:0000313" key="8">
    <source>
        <dbReference type="Proteomes" id="UP000002382"/>
    </source>
</evidence>
<evidence type="ECO:0000256" key="1">
    <source>
        <dbReference type="ARBA" id="ARBA00022679"/>
    </source>
</evidence>
<keyword evidence="3" id="KW-0235">DNA replication</keyword>
<evidence type="ECO:0000259" key="6">
    <source>
        <dbReference type="Pfam" id="PF17657"/>
    </source>
</evidence>
<dbReference type="AlphaFoldDB" id="C5CGU4"/>
<dbReference type="HOGENOM" id="CLU_001600_0_1_0"/>
<dbReference type="OrthoDB" id="9803237at2"/>
<name>C5CGU4_KOSOT</name>
<dbReference type="InterPro" id="IPR004805">
    <property type="entry name" value="DnaE2/DnaE/PolC"/>
</dbReference>
<keyword evidence="2 7" id="KW-0548">Nucleotidyltransferase</keyword>
<accession>C5CGU4</accession>
<proteinExistence type="predicted"/>
<evidence type="ECO:0000256" key="2">
    <source>
        <dbReference type="ARBA" id="ARBA00022695"/>
    </source>
</evidence>
<dbReference type="PANTHER" id="PTHR32294">
    <property type="entry name" value="DNA POLYMERASE III SUBUNIT ALPHA"/>
    <property type="match status" value="1"/>
</dbReference>
<feature type="domain" description="Bacterial DNA polymerase III alpha subunit NTPase" evidence="5">
    <location>
        <begin position="186"/>
        <end position="428"/>
    </location>
</feature>
<dbReference type="Pfam" id="PF07733">
    <property type="entry name" value="DNA_pol3_alpha"/>
    <property type="match status" value="1"/>
</dbReference>
<dbReference type="GO" id="GO:0003887">
    <property type="term" value="F:DNA-directed DNA polymerase activity"/>
    <property type="evidence" value="ECO:0007669"/>
    <property type="project" value="UniProtKB-KW"/>
</dbReference>
<dbReference type="RefSeq" id="WP_015869256.1">
    <property type="nucleotide sequence ID" value="NC_012785.1"/>
</dbReference>
<keyword evidence="1 7" id="KW-0808">Transferase</keyword>
<dbReference type="EMBL" id="CP001634">
    <property type="protein sequence ID" value="ACR80613.1"/>
    <property type="molecule type" value="Genomic_DNA"/>
</dbReference>
<dbReference type="KEGG" id="kol:Kole_1932"/>
<dbReference type="Pfam" id="PF17657">
    <property type="entry name" value="DNA_pol3_finger"/>
    <property type="match status" value="1"/>
</dbReference>
<evidence type="ECO:0000256" key="3">
    <source>
        <dbReference type="ARBA" id="ARBA00022705"/>
    </source>
</evidence>